<dbReference type="EMBL" id="JAUHHV010000004">
    <property type="protein sequence ID" value="KAK1428336.1"/>
    <property type="molecule type" value="Genomic_DNA"/>
</dbReference>
<dbReference type="EMBL" id="JAUHHV010000007">
    <property type="protein sequence ID" value="KAK1418101.1"/>
    <property type="molecule type" value="Genomic_DNA"/>
</dbReference>
<organism evidence="1 3">
    <name type="scientific">Tagetes erecta</name>
    <name type="common">African marigold</name>
    <dbReference type="NCBI Taxonomy" id="13708"/>
    <lineage>
        <taxon>Eukaryota</taxon>
        <taxon>Viridiplantae</taxon>
        <taxon>Streptophyta</taxon>
        <taxon>Embryophyta</taxon>
        <taxon>Tracheophyta</taxon>
        <taxon>Spermatophyta</taxon>
        <taxon>Magnoliopsida</taxon>
        <taxon>eudicotyledons</taxon>
        <taxon>Gunneridae</taxon>
        <taxon>Pentapetalae</taxon>
        <taxon>asterids</taxon>
        <taxon>campanulids</taxon>
        <taxon>Asterales</taxon>
        <taxon>Asteraceae</taxon>
        <taxon>Asteroideae</taxon>
        <taxon>Heliantheae alliance</taxon>
        <taxon>Tageteae</taxon>
        <taxon>Tagetes</taxon>
    </lineage>
</organism>
<comment type="caution">
    <text evidence="1">The sequence shown here is derived from an EMBL/GenBank/DDBJ whole genome shotgun (WGS) entry which is preliminary data.</text>
</comment>
<proteinExistence type="predicted"/>
<reference evidence="1" key="1">
    <citation type="journal article" date="2023" name="bioRxiv">
        <title>Improved chromosome-level genome assembly for marigold (Tagetes erecta).</title>
        <authorList>
            <person name="Jiang F."/>
            <person name="Yuan L."/>
            <person name="Wang S."/>
            <person name="Wang H."/>
            <person name="Xu D."/>
            <person name="Wang A."/>
            <person name="Fan W."/>
        </authorList>
    </citation>
    <scope>NUCLEOTIDE SEQUENCE</scope>
    <source>
        <strain evidence="1">WSJ</strain>
        <tissue evidence="1">Leaf</tissue>
    </source>
</reference>
<gene>
    <name evidence="2" type="ORF">QVD17_17169</name>
    <name evidence="1" type="ORF">QVD17_27240</name>
</gene>
<evidence type="ECO:0000313" key="1">
    <source>
        <dbReference type="EMBL" id="KAK1418101.1"/>
    </source>
</evidence>
<dbReference type="Proteomes" id="UP001229421">
    <property type="component" value="Unassembled WGS sequence"/>
</dbReference>
<dbReference type="AlphaFoldDB" id="A0AAD8KAU7"/>
<protein>
    <submittedName>
        <fullName evidence="1">Uncharacterized protein</fullName>
    </submittedName>
</protein>
<keyword evidence="3" id="KW-1185">Reference proteome</keyword>
<accession>A0AAD8KAU7</accession>
<sequence>MLGSSLRPLFFVESIPNLNSGKEEKYVMAVACTFMRLIKRNKEGVQQLVLGLCIIRGDNMLLDFTFQEND</sequence>
<evidence type="ECO:0000313" key="2">
    <source>
        <dbReference type="EMBL" id="KAK1428336.1"/>
    </source>
</evidence>
<name>A0AAD8KAU7_TARER</name>
<evidence type="ECO:0000313" key="3">
    <source>
        <dbReference type="Proteomes" id="UP001229421"/>
    </source>
</evidence>